<gene>
    <name evidence="3" type="ORF">CSX01_11760</name>
</gene>
<dbReference type="Pfam" id="PF01478">
    <property type="entry name" value="Peptidase_A24"/>
    <property type="match status" value="1"/>
</dbReference>
<feature type="transmembrane region" description="Helical" evidence="1">
    <location>
        <begin position="57"/>
        <end position="75"/>
    </location>
</feature>
<keyword evidence="1" id="KW-0472">Membrane</keyword>
<evidence type="ECO:0000259" key="2">
    <source>
        <dbReference type="Pfam" id="PF01478"/>
    </source>
</evidence>
<dbReference type="InterPro" id="IPR000045">
    <property type="entry name" value="Prepilin_IV_endopep_pep"/>
</dbReference>
<keyword evidence="1" id="KW-0812">Transmembrane</keyword>
<dbReference type="RefSeq" id="WP_099392538.1">
    <property type="nucleotide sequence ID" value="NZ_PDYF01000031.1"/>
</dbReference>
<dbReference type="Proteomes" id="UP000225889">
    <property type="component" value="Unassembled WGS sequence"/>
</dbReference>
<dbReference type="Gene3D" id="1.20.120.1220">
    <property type="match status" value="1"/>
</dbReference>
<comment type="caution">
    <text evidence="3">The sequence shown here is derived from an EMBL/GenBank/DDBJ whole genome shotgun (WGS) entry which is preliminary data.</text>
</comment>
<dbReference type="EMBL" id="PDYF01000031">
    <property type="protein sequence ID" value="PHU34235.1"/>
    <property type="molecule type" value="Genomic_DNA"/>
</dbReference>
<feature type="transmembrane region" description="Helical" evidence="1">
    <location>
        <begin position="6"/>
        <end position="24"/>
    </location>
</feature>
<feature type="transmembrane region" description="Helical" evidence="1">
    <location>
        <begin position="153"/>
        <end position="169"/>
    </location>
</feature>
<feature type="transmembrane region" description="Helical" evidence="1">
    <location>
        <begin position="322"/>
        <end position="341"/>
    </location>
</feature>
<organism evidence="3 4">
    <name type="scientific">Pseudobutyrivibrio ruminis</name>
    <dbReference type="NCBI Taxonomy" id="46206"/>
    <lineage>
        <taxon>Bacteria</taxon>
        <taxon>Bacillati</taxon>
        <taxon>Bacillota</taxon>
        <taxon>Clostridia</taxon>
        <taxon>Lachnospirales</taxon>
        <taxon>Lachnospiraceae</taxon>
        <taxon>Pseudobutyrivibrio</taxon>
    </lineage>
</organism>
<feature type="transmembrane region" description="Helical" evidence="1">
    <location>
        <begin position="31"/>
        <end position="51"/>
    </location>
</feature>
<evidence type="ECO:0000313" key="3">
    <source>
        <dbReference type="EMBL" id="PHU34235.1"/>
    </source>
</evidence>
<reference evidence="3 4" key="2">
    <citation type="submission" date="2017-10" db="EMBL/GenBank/DDBJ databases">
        <authorList>
            <person name="Banno H."/>
            <person name="Chua N.-H."/>
        </authorList>
    </citation>
    <scope>NUCLEOTIDE SEQUENCE [LARGE SCALE GENOMIC DNA]</scope>
    <source>
        <strain evidence="3 4">JK626</strain>
    </source>
</reference>
<feature type="domain" description="Prepilin type IV endopeptidase peptidase" evidence="2">
    <location>
        <begin position="12"/>
        <end position="125"/>
    </location>
</feature>
<evidence type="ECO:0000256" key="1">
    <source>
        <dbReference type="SAM" id="Phobius"/>
    </source>
</evidence>
<reference evidence="3 4" key="1">
    <citation type="submission" date="2017-10" db="EMBL/GenBank/DDBJ databases">
        <title>Resolving the taxonomy of Roseburia spp., Eubacterium rectale and Agathobacter spp. through phylogenomic analysis.</title>
        <authorList>
            <person name="Sheridan P.O."/>
            <person name="Walker A.W."/>
            <person name="Duncan S.H."/>
            <person name="Scott K.P."/>
            <person name="Toole P.W.O."/>
            <person name="Luis P."/>
            <person name="Flint H.J."/>
        </authorList>
    </citation>
    <scope>NUCLEOTIDE SEQUENCE [LARGE SCALE GENOMIC DNA]</scope>
    <source>
        <strain evidence="3 4">JK626</strain>
    </source>
</reference>
<feature type="transmembrane region" description="Helical" evidence="1">
    <location>
        <begin position="232"/>
        <end position="248"/>
    </location>
</feature>
<feature type="transmembrane region" description="Helical" evidence="1">
    <location>
        <begin position="110"/>
        <end position="133"/>
    </location>
</feature>
<dbReference type="GO" id="GO:0016020">
    <property type="term" value="C:membrane"/>
    <property type="evidence" value="ECO:0007669"/>
    <property type="project" value="InterPro"/>
</dbReference>
<keyword evidence="1" id="KW-1133">Transmembrane helix</keyword>
<feature type="transmembrane region" description="Helical" evidence="1">
    <location>
        <begin position="181"/>
        <end position="199"/>
    </location>
</feature>
<accession>A0A2G3DTN5</accession>
<evidence type="ECO:0000313" key="4">
    <source>
        <dbReference type="Proteomes" id="UP000225889"/>
    </source>
</evidence>
<feature type="transmembrane region" description="Helical" evidence="1">
    <location>
        <begin position="206"/>
        <end position="226"/>
    </location>
</feature>
<name>A0A2G3DTN5_9FIRM</name>
<dbReference type="AlphaFoldDB" id="A0A2G3DTN5"/>
<proteinExistence type="predicted"/>
<dbReference type="GO" id="GO:0004190">
    <property type="term" value="F:aspartic-type endopeptidase activity"/>
    <property type="evidence" value="ECO:0007669"/>
    <property type="project" value="InterPro"/>
</dbReference>
<sequence length="347" mass="39588">MIYLELVLGVLSLATCLYFSYTDIRYNRIKNIVLLLAGTLGLVVSLVGYYFLAKNLLSYYLINIVIAVVVSQILYMTHVWAAGDSKMYICMAIMLPIMFSLQNGRIMFSSIFIATYAFLIGFIYLVGDTIFLLAKREITIDFHNAAQQIKKFIFRYVRNIAMITGLWAIEELFVNRADPRYVVVLAMGNLCILMLISLLKEWMKNGIACLLIICEVIIYFATGILSLKSINPRYYLLIILLMIFRLLVNDGNYKTINSNDVKKGMILSTVTTVLMSNSNMEGLPRISKENMADRLTEEQAEAVRKWGFIKGEHINIQIVKKVPFAIFLTLGMIIEIVIWGMKTIAYM</sequence>
<protein>
    <recommendedName>
        <fullName evidence="2">Prepilin type IV endopeptidase peptidase domain-containing protein</fullName>
    </recommendedName>
</protein>